<gene>
    <name evidence="1" type="ORF">CfE428DRAFT_4850</name>
</gene>
<sequence length="283" mass="32815">MRSSSIQFIALPRRISDASMALFEFDLDPVEEIVPWGSPNDPSLSWFVLTLGQFRMPIGDQVLFRYREEVLRLWESDVQRDAHYQIASIARDILGSVAPGVAPLPPFFELLATDRALLEQLLSVRLEDEAGRELSPDYYTAWRWLGERSPWTGYFVENPEFYFVRIGDRIHIRWDNRSKRVDGTEVWEASYGSYEIPIEAFTSECRDFSDRLLADMHKRISCIETGDFHPQVAVSIDSLREQQESWRCEFDSYFRAERQDIPWEEAESEIRKTAAVCGASLPA</sequence>
<dbReference type="Pfam" id="PF19446">
    <property type="entry name" value="DUF5984"/>
    <property type="match status" value="1"/>
</dbReference>
<evidence type="ECO:0000313" key="1">
    <source>
        <dbReference type="EMBL" id="EDY17552.1"/>
    </source>
</evidence>
<accession>B4D7D5</accession>
<reference evidence="1 2" key="1">
    <citation type="journal article" date="2011" name="J. Bacteriol.">
        <title>Genome sequence of Chthoniobacter flavus Ellin428, an aerobic heterotrophic soil bacterium.</title>
        <authorList>
            <person name="Kant R."/>
            <person name="van Passel M.W."/>
            <person name="Palva A."/>
            <person name="Lucas S."/>
            <person name="Lapidus A."/>
            <person name="Glavina Del Rio T."/>
            <person name="Dalin E."/>
            <person name="Tice H."/>
            <person name="Bruce D."/>
            <person name="Goodwin L."/>
            <person name="Pitluck S."/>
            <person name="Larimer F.W."/>
            <person name="Land M.L."/>
            <person name="Hauser L."/>
            <person name="Sangwan P."/>
            <person name="de Vos W.M."/>
            <person name="Janssen P.H."/>
            <person name="Smidt H."/>
        </authorList>
    </citation>
    <scope>NUCLEOTIDE SEQUENCE [LARGE SCALE GENOMIC DNA]</scope>
    <source>
        <strain evidence="1 2">Ellin428</strain>
    </source>
</reference>
<dbReference type="EMBL" id="ABVL01000018">
    <property type="protein sequence ID" value="EDY17552.1"/>
    <property type="molecule type" value="Genomic_DNA"/>
</dbReference>
<dbReference type="AlphaFoldDB" id="B4D7D5"/>
<proteinExistence type="predicted"/>
<organism evidence="1 2">
    <name type="scientific">Chthoniobacter flavus Ellin428</name>
    <dbReference type="NCBI Taxonomy" id="497964"/>
    <lineage>
        <taxon>Bacteria</taxon>
        <taxon>Pseudomonadati</taxon>
        <taxon>Verrucomicrobiota</taxon>
        <taxon>Spartobacteria</taxon>
        <taxon>Chthoniobacterales</taxon>
        <taxon>Chthoniobacteraceae</taxon>
        <taxon>Chthoniobacter</taxon>
    </lineage>
</organism>
<protein>
    <submittedName>
        <fullName evidence="1">Uncharacterized protein</fullName>
    </submittedName>
</protein>
<dbReference type="InterPro" id="IPR046026">
    <property type="entry name" value="DUF5984"/>
</dbReference>
<keyword evidence="2" id="KW-1185">Reference proteome</keyword>
<comment type="caution">
    <text evidence="1">The sequence shown here is derived from an EMBL/GenBank/DDBJ whole genome shotgun (WGS) entry which is preliminary data.</text>
</comment>
<dbReference type="InParanoid" id="B4D7D5"/>
<dbReference type="Proteomes" id="UP000005824">
    <property type="component" value="Unassembled WGS sequence"/>
</dbReference>
<evidence type="ECO:0000313" key="2">
    <source>
        <dbReference type="Proteomes" id="UP000005824"/>
    </source>
</evidence>
<name>B4D7D5_9BACT</name>